<evidence type="ECO:0000313" key="2">
    <source>
        <dbReference type="EMBL" id="KAH3686341.1"/>
    </source>
</evidence>
<dbReference type="PRINTS" id="PR00988">
    <property type="entry name" value="URIDINKINASE"/>
</dbReference>
<dbReference type="CDD" id="cd02024">
    <property type="entry name" value="NRK1"/>
    <property type="match status" value="1"/>
</dbReference>
<keyword evidence="3" id="KW-1185">Reference proteome</keyword>
<dbReference type="Proteomes" id="UP000774326">
    <property type="component" value="Unassembled WGS sequence"/>
</dbReference>
<dbReference type="OrthoDB" id="10041966at2759"/>
<dbReference type="GO" id="GO:0016301">
    <property type="term" value="F:kinase activity"/>
    <property type="evidence" value="ECO:0007669"/>
    <property type="project" value="InterPro"/>
</dbReference>
<dbReference type="AlphaFoldDB" id="A0A9P8TPF0"/>
<dbReference type="InterPro" id="IPR006083">
    <property type="entry name" value="PRK/URK"/>
</dbReference>
<name>A0A9P8TPF0_WICPI</name>
<dbReference type="Pfam" id="PF00485">
    <property type="entry name" value="PRK"/>
    <property type="match status" value="1"/>
</dbReference>
<protein>
    <recommendedName>
        <fullName evidence="1">Phosphoribulokinase/uridine kinase domain-containing protein</fullName>
    </recommendedName>
</protein>
<sequence length="247" mass="28024">MSNTRNIIVAVGGASSSGKTTIAKILHSLIPSSILVHQDDFFKNDKEIPVDPESGYANWDCPEAIDLEAFSKELDYLKQQGQRSNDHSKTYDSDTKDQNIDIKDEKLLSGIQTGLNTIINDKHLKIIFVDGFMLYHDKTLIDKYDIKVFLMSNFQTLKNRREARAGYVTQEEFWVDPPLYFEKIVYPSYVSSHGYLFQTGDPDTCLPEERVCLELGVMAKSNNDGVDTVEGVLQWCGEVLERELVNI</sequence>
<evidence type="ECO:0000259" key="1">
    <source>
        <dbReference type="Pfam" id="PF00485"/>
    </source>
</evidence>
<proteinExistence type="predicted"/>
<dbReference type="EMBL" id="JAEUBG010001462">
    <property type="protein sequence ID" value="KAH3686341.1"/>
    <property type="molecule type" value="Genomic_DNA"/>
</dbReference>
<reference evidence="2" key="2">
    <citation type="submission" date="2021-01" db="EMBL/GenBank/DDBJ databases">
        <authorList>
            <person name="Schikora-Tamarit M.A."/>
        </authorList>
    </citation>
    <scope>NUCLEOTIDE SEQUENCE</scope>
    <source>
        <strain evidence="2">CBS2887</strain>
    </source>
</reference>
<reference evidence="2" key="1">
    <citation type="journal article" date="2021" name="Open Biol.">
        <title>Shared evolutionary footprints suggest mitochondrial oxidative damage underlies multiple complex I losses in fungi.</title>
        <authorList>
            <person name="Schikora-Tamarit M.A."/>
            <person name="Marcet-Houben M."/>
            <person name="Nosek J."/>
            <person name="Gabaldon T."/>
        </authorList>
    </citation>
    <scope>NUCLEOTIDE SEQUENCE</scope>
    <source>
        <strain evidence="2">CBS2887</strain>
    </source>
</reference>
<dbReference type="Gene3D" id="3.40.50.300">
    <property type="entry name" value="P-loop containing nucleotide triphosphate hydrolases"/>
    <property type="match status" value="1"/>
</dbReference>
<dbReference type="InterPro" id="IPR027417">
    <property type="entry name" value="P-loop_NTPase"/>
</dbReference>
<dbReference type="SUPFAM" id="SSF52540">
    <property type="entry name" value="P-loop containing nucleoside triphosphate hydrolases"/>
    <property type="match status" value="1"/>
</dbReference>
<comment type="caution">
    <text evidence="2">The sequence shown here is derived from an EMBL/GenBank/DDBJ whole genome shotgun (WGS) entry which is preliminary data.</text>
</comment>
<accession>A0A9P8TPF0</accession>
<organism evidence="2 3">
    <name type="scientific">Wickerhamomyces pijperi</name>
    <name type="common">Yeast</name>
    <name type="synonym">Pichia pijperi</name>
    <dbReference type="NCBI Taxonomy" id="599730"/>
    <lineage>
        <taxon>Eukaryota</taxon>
        <taxon>Fungi</taxon>
        <taxon>Dikarya</taxon>
        <taxon>Ascomycota</taxon>
        <taxon>Saccharomycotina</taxon>
        <taxon>Saccharomycetes</taxon>
        <taxon>Phaffomycetales</taxon>
        <taxon>Wickerhamomycetaceae</taxon>
        <taxon>Wickerhamomyces</taxon>
    </lineage>
</organism>
<dbReference type="GO" id="GO:0005524">
    <property type="term" value="F:ATP binding"/>
    <property type="evidence" value="ECO:0007669"/>
    <property type="project" value="InterPro"/>
</dbReference>
<feature type="domain" description="Phosphoribulokinase/uridine kinase" evidence="1">
    <location>
        <begin position="8"/>
        <end position="152"/>
    </location>
</feature>
<dbReference type="PANTHER" id="PTHR10285">
    <property type="entry name" value="URIDINE KINASE"/>
    <property type="match status" value="1"/>
</dbReference>
<gene>
    <name evidence="2" type="ORF">WICPIJ_002703</name>
</gene>
<evidence type="ECO:0000313" key="3">
    <source>
        <dbReference type="Proteomes" id="UP000774326"/>
    </source>
</evidence>